<keyword evidence="3" id="KW-1185">Reference proteome</keyword>
<gene>
    <name evidence="2" type="ORF">GCM10023191_025460</name>
</gene>
<protein>
    <submittedName>
        <fullName evidence="2">Uncharacterized protein</fullName>
    </submittedName>
</protein>
<feature type="region of interest" description="Disordered" evidence="1">
    <location>
        <begin position="18"/>
        <end position="37"/>
    </location>
</feature>
<organism evidence="2 3">
    <name type="scientific">Actinoallomurus oryzae</name>
    <dbReference type="NCBI Taxonomy" id="502180"/>
    <lineage>
        <taxon>Bacteria</taxon>
        <taxon>Bacillati</taxon>
        <taxon>Actinomycetota</taxon>
        <taxon>Actinomycetes</taxon>
        <taxon>Streptosporangiales</taxon>
        <taxon>Thermomonosporaceae</taxon>
        <taxon>Actinoallomurus</taxon>
    </lineage>
</organism>
<sequence length="64" mass="6726">MRNFGIVGVRLRRKVRTTGPTPVVPKKCRTRSGGISLPRRGVIQSMGAVGTSADNTAAEAFNAG</sequence>
<proteinExistence type="predicted"/>
<dbReference type="EMBL" id="BAABHF010000016">
    <property type="protein sequence ID" value="GAA4491451.1"/>
    <property type="molecule type" value="Genomic_DNA"/>
</dbReference>
<reference evidence="3" key="1">
    <citation type="journal article" date="2019" name="Int. J. Syst. Evol. Microbiol.">
        <title>The Global Catalogue of Microorganisms (GCM) 10K type strain sequencing project: providing services to taxonomists for standard genome sequencing and annotation.</title>
        <authorList>
            <consortium name="The Broad Institute Genomics Platform"/>
            <consortium name="The Broad Institute Genome Sequencing Center for Infectious Disease"/>
            <person name="Wu L."/>
            <person name="Ma J."/>
        </authorList>
    </citation>
    <scope>NUCLEOTIDE SEQUENCE [LARGE SCALE GENOMIC DNA]</scope>
    <source>
        <strain evidence="3">JCM 17933</strain>
    </source>
</reference>
<evidence type="ECO:0000313" key="3">
    <source>
        <dbReference type="Proteomes" id="UP001500503"/>
    </source>
</evidence>
<dbReference type="Proteomes" id="UP001500503">
    <property type="component" value="Unassembled WGS sequence"/>
</dbReference>
<evidence type="ECO:0000313" key="2">
    <source>
        <dbReference type="EMBL" id="GAA4491451.1"/>
    </source>
</evidence>
<name>A0ABP8PTW1_9ACTN</name>
<comment type="caution">
    <text evidence="2">The sequence shown here is derived from an EMBL/GenBank/DDBJ whole genome shotgun (WGS) entry which is preliminary data.</text>
</comment>
<accession>A0ABP8PTW1</accession>
<evidence type="ECO:0000256" key="1">
    <source>
        <dbReference type="SAM" id="MobiDB-lite"/>
    </source>
</evidence>